<name>A0A3N9U6R0_9BACI</name>
<comment type="caution">
    <text evidence="1">The sequence shown here is derived from an EMBL/GenBank/DDBJ whole genome shotgun (WGS) entry which is preliminary data.</text>
</comment>
<evidence type="ECO:0008006" key="3">
    <source>
        <dbReference type="Google" id="ProtNLM"/>
    </source>
</evidence>
<dbReference type="OrthoDB" id="2455738at2"/>
<dbReference type="AlphaFoldDB" id="A0A3N9U6R0"/>
<keyword evidence="2" id="KW-1185">Reference proteome</keyword>
<dbReference type="RefSeq" id="WP_124766796.1">
    <property type="nucleotide sequence ID" value="NZ_JAFBDY010000029.1"/>
</dbReference>
<reference evidence="1 2" key="1">
    <citation type="journal article" date="2013" name="J. Microbiol.">
        <title>Lysinibacillus chungkukjangi sp. nov., isolated from Chungkukjang, Korean fermented soybean food.</title>
        <authorList>
            <person name="Kim S.J."/>
            <person name="Jang Y.H."/>
            <person name="Hamada M."/>
            <person name="Ahn J.H."/>
            <person name="Weon H.Y."/>
            <person name="Suzuki K."/>
            <person name="Whang K.S."/>
            <person name="Kwon S.W."/>
        </authorList>
    </citation>
    <scope>NUCLEOTIDE SEQUENCE [LARGE SCALE GENOMIC DNA]</scope>
    <source>
        <strain evidence="1 2">MCCC 1A12701</strain>
    </source>
</reference>
<dbReference type="Gene3D" id="2.60.120.40">
    <property type="match status" value="1"/>
</dbReference>
<protein>
    <recommendedName>
        <fullName evidence="3">BclA C-terminal domain-containing protein</fullName>
    </recommendedName>
</protein>
<organism evidence="1 2">
    <name type="scientific">Lysinibacillus composti</name>
    <dbReference type="NCBI Taxonomy" id="720633"/>
    <lineage>
        <taxon>Bacteria</taxon>
        <taxon>Bacillati</taxon>
        <taxon>Bacillota</taxon>
        <taxon>Bacilli</taxon>
        <taxon>Bacillales</taxon>
        <taxon>Bacillaceae</taxon>
        <taxon>Lysinibacillus</taxon>
    </lineage>
</organism>
<dbReference type="Proteomes" id="UP000274033">
    <property type="component" value="Unassembled WGS sequence"/>
</dbReference>
<sequence>MYLLMYEIKKQQRMVNRKLQELMKMFDDYSCDCYEEEQILMKDLKRQLFILDKRLMELMDYCNCSRTPCHCKCPKPDPDPPTPPVLLAPAYAYAYTTSGGNEGGTVRFEIATPRHDDIELTSEGLKVLRTGLYQISYTATVEAGSVTNTASFRIDVNDEIQVQPSIIETTVSQHLAFTLLFSLLEGDVVKLVADLPEGYRYTNATLQLLQVE</sequence>
<dbReference type="InterPro" id="IPR008983">
    <property type="entry name" value="Tumour_necrosis_fac-like_dom"/>
</dbReference>
<dbReference type="EMBL" id="RRCT01000028">
    <property type="protein sequence ID" value="RQW72313.1"/>
    <property type="molecule type" value="Genomic_DNA"/>
</dbReference>
<proteinExistence type="predicted"/>
<evidence type="ECO:0000313" key="1">
    <source>
        <dbReference type="EMBL" id="RQW72313.1"/>
    </source>
</evidence>
<evidence type="ECO:0000313" key="2">
    <source>
        <dbReference type="Proteomes" id="UP000274033"/>
    </source>
</evidence>
<accession>A0A3N9U6R0</accession>
<gene>
    <name evidence="1" type="ORF">EBB45_18345</name>
</gene>